<feature type="transmembrane region" description="Helical" evidence="1">
    <location>
        <begin position="274"/>
        <end position="294"/>
    </location>
</feature>
<feature type="transmembrane region" description="Helical" evidence="1">
    <location>
        <begin position="65"/>
        <end position="84"/>
    </location>
</feature>
<keyword evidence="1" id="KW-0812">Transmembrane</keyword>
<feature type="transmembrane region" description="Helical" evidence="1">
    <location>
        <begin position="185"/>
        <end position="204"/>
    </location>
</feature>
<dbReference type="EMBL" id="JAKXMK010000037">
    <property type="protein sequence ID" value="MCH6170889.1"/>
    <property type="molecule type" value="Genomic_DNA"/>
</dbReference>
<keyword evidence="1" id="KW-1133">Transmembrane helix</keyword>
<gene>
    <name evidence="2" type="ORF">MMF94_34750</name>
</gene>
<feature type="transmembrane region" description="Helical" evidence="1">
    <location>
        <begin position="96"/>
        <end position="112"/>
    </location>
</feature>
<feature type="transmembrane region" description="Helical" evidence="1">
    <location>
        <begin position="368"/>
        <end position="386"/>
    </location>
</feature>
<reference evidence="2 3" key="1">
    <citation type="submission" date="2022-03" db="EMBL/GenBank/DDBJ databases">
        <title>Pseudonocardia alaer sp. nov., a novel actinomycete isolated from reed forest soil.</title>
        <authorList>
            <person name="Wang L."/>
        </authorList>
    </citation>
    <scope>NUCLEOTIDE SEQUENCE [LARGE SCALE GENOMIC DNA]</scope>
    <source>
        <strain evidence="2 3">Y-16303</strain>
    </source>
</reference>
<organism evidence="2 3">
    <name type="scientific">Pseudonocardia alaniniphila</name>
    <dbReference type="NCBI Taxonomy" id="75291"/>
    <lineage>
        <taxon>Bacteria</taxon>
        <taxon>Bacillati</taxon>
        <taxon>Actinomycetota</taxon>
        <taxon>Actinomycetes</taxon>
        <taxon>Pseudonocardiales</taxon>
        <taxon>Pseudonocardiaceae</taxon>
        <taxon>Pseudonocardia</taxon>
    </lineage>
</organism>
<dbReference type="SUPFAM" id="SSF103473">
    <property type="entry name" value="MFS general substrate transporter"/>
    <property type="match status" value="1"/>
</dbReference>
<protein>
    <submittedName>
        <fullName evidence="2">MFS transporter</fullName>
    </submittedName>
</protein>
<dbReference type="InterPro" id="IPR036259">
    <property type="entry name" value="MFS_trans_sf"/>
</dbReference>
<comment type="caution">
    <text evidence="2">The sequence shown here is derived from an EMBL/GenBank/DDBJ whole genome shotgun (WGS) entry which is preliminary data.</text>
</comment>
<evidence type="ECO:0000256" key="1">
    <source>
        <dbReference type="SAM" id="Phobius"/>
    </source>
</evidence>
<feature type="transmembrane region" description="Helical" evidence="1">
    <location>
        <begin position="25"/>
        <end position="45"/>
    </location>
</feature>
<sequence length="427" mass="43755">MSDLVRPSLGRPVAGDGARNRSSGLASAVLATGLLVIALNLRIGVASVGPVLSDIRAGLGLSPTVASLLTTIPVFAFGAFAFLTPGLTRRLGMHRLLGLTMLALAAGVVLRLEPGLTSLFAGTVVVGAAIAVANVVMPAAIKHGFTHRAGPMMGLYSTALFLGAALASGLTVPLLAVGGTWRPTLALWAIPAALAFAVWLPQFVRAPVRTQVPHQAADTPCEAGETPFRAVLTDPIALAVTALMGVQSMSYYTTLTWVPALLEDHGMPAPEAGWLLSYSAFPGIVASLIAPVLAKRIRPTWLPIAASAVLTGSAYLGLAVSPVSGAYAWMTLLGLGQGTSLSLSLSYIVWRSPDAHHTGHVSTMAQGFGYLLAGLGPIGLGAVYAATGGWTIPLAALGGLLVVQVATGVAASRERHVLAGRRRIEVG</sequence>
<feature type="transmembrane region" description="Helical" evidence="1">
    <location>
        <begin position="236"/>
        <end position="254"/>
    </location>
</feature>
<name>A0ABS9TQR8_9PSEU</name>
<feature type="transmembrane region" description="Helical" evidence="1">
    <location>
        <begin position="301"/>
        <end position="320"/>
    </location>
</feature>
<dbReference type="RefSeq" id="WP_241041696.1">
    <property type="nucleotide sequence ID" value="NZ_BAAAJF010000017.1"/>
</dbReference>
<dbReference type="Proteomes" id="UP001299970">
    <property type="component" value="Unassembled WGS sequence"/>
</dbReference>
<feature type="transmembrane region" description="Helical" evidence="1">
    <location>
        <begin position="326"/>
        <end position="348"/>
    </location>
</feature>
<feature type="transmembrane region" description="Helical" evidence="1">
    <location>
        <begin position="392"/>
        <end position="412"/>
    </location>
</feature>
<keyword evidence="3" id="KW-1185">Reference proteome</keyword>
<dbReference type="PANTHER" id="PTHR23523:SF2">
    <property type="entry name" value="2-NITROIMIDAZOLE TRANSPORTER"/>
    <property type="match status" value="1"/>
</dbReference>
<evidence type="ECO:0000313" key="3">
    <source>
        <dbReference type="Proteomes" id="UP001299970"/>
    </source>
</evidence>
<dbReference type="Pfam" id="PF07690">
    <property type="entry name" value="MFS_1"/>
    <property type="match status" value="1"/>
</dbReference>
<proteinExistence type="predicted"/>
<dbReference type="PANTHER" id="PTHR23523">
    <property type="match status" value="1"/>
</dbReference>
<dbReference type="InterPro" id="IPR011701">
    <property type="entry name" value="MFS"/>
</dbReference>
<feature type="transmembrane region" description="Helical" evidence="1">
    <location>
        <begin position="118"/>
        <end position="141"/>
    </location>
</feature>
<dbReference type="Gene3D" id="1.20.1250.20">
    <property type="entry name" value="MFS general substrate transporter like domains"/>
    <property type="match status" value="1"/>
</dbReference>
<accession>A0ABS9TQR8</accession>
<keyword evidence="1" id="KW-0472">Membrane</keyword>
<feature type="transmembrane region" description="Helical" evidence="1">
    <location>
        <begin position="153"/>
        <end position="179"/>
    </location>
</feature>
<dbReference type="InterPro" id="IPR052524">
    <property type="entry name" value="MFS_Cyanate_Porter"/>
</dbReference>
<evidence type="ECO:0000313" key="2">
    <source>
        <dbReference type="EMBL" id="MCH6170889.1"/>
    </source>
</evidence>